<evidence type="ECO:0008006" key="3">
    <source>
        <dbReference type="Google" id="ProtNLM"/>
    </source>
</evidence>
<comment type="caution">
    <text evidence="1">The sequence shown here is derived from an EMBL/GenBank/DDBJ whole genome shotgun (WGS) entry which is preliminary data.</text>
</comment>
<dbReference type="AlphaFoldDB" id="A0A5C5ZET4"/>
<protein>
    <recommendedName>
        <fullName evidence="3">PEP-CTERM protein-sorting domain-containing protein</fullName>
    </recommendedName>
</protein>
<name>A0A5C5ZET4_9BACT</name>
<sequence>MPVHFVAGSPDGTSTNIEVNLYGGRLSRTFSANAGSVVNFIDGEYSTSFMSFNAGSELLVSGGTSMFDDTGPRVNAYSGSRVEISGGAMRSSIYAMQDSRVTVFGGETAYVSAEANSEIEISGGMVFGLMAEPDSNVTIRGGNFGFAFMASAGSNVEFIGGEYKHNGTAFTETEISLSDGDLFTGVFADGSPFIFTSENSDALSGVKLTQHSLPPPDFNPILVDTANPSMVSGLRAGQSMTLGTGGVLNRNFAIVDASLDIDGGTLGKTSEAIGSTINLRSGRISEVFQAYEDSIINVSGGVVEQFFFAQPGSTVNISGGQISSAFFPAARSEINVTGLAFLVNGEPLPGLTPDLPFLLSKRNVNLSGILSDGTHFSFDLNADGQAPFQFSPDAKLTLALVAPLPGDYNADGVVDAADYSVWRDNRDAPAGTLPNDPSGEPIGAAQLVAWRANYGAGLSTPAAASVPEPGNLLAMLVVVGLGARLIRHRPTPA</sequence>
<proteinExistence type="predicted"/>
<evidence type="ECO:0000313" key="2">
    <source>
        <dbReference type="Proteomes" id="UP000318478"/>
    </source>
</evidence>
<organism evidence="1 2">
    <name type="scientific">Posidoniimonas polymericola</name>
    <dbReference type="NCBI Taxonomy" id="2528002"/>
    <lineage>
        <taxon>Bacteria</taxon>
        <taxon>Pseudomonadati</taxon>
        <taxon>Planctomycetota</taxon>
        <taxon>Planctomycetia</taxon>
        <taxon>Pirellulales</taxon>
        <taxon>Lacipirellulaceae</taxon>
        <taxon>Posidoniimonas</taxon>
    </lineage>
</organism>
<evidence type="ECO:0000313" key="1">
    <source>
        <dbReference type="EMBL" id="TWT85668.1"/>
    </source>
</evidence>
<keyword evidence="2" id="KW-1185">Reference proteome</keyword>
<gene>
    <name evidence="1" type="ORF">Pla123a_04750</name>
</gene>
<dbReference type="Proteomes" id="UP000318478">
    <property type="component" value="Unassembled WGS sequence"/>
</dbReference>
<dbReference type="EMBL" id="SJPO01000001">
    <property type="protein sequence ID" value="TWT85668.1"/>
    <property type="molecule type" value="Genomic_DNA"/>
</dbReference>
<reference evidence="1 2" key="1">
    <citation type="submission" date="2019-02" db="EMBL/GenBank/DDBJ databases">
        <title>Deep-cultivation of Planctomycetes and their phenomic and genomic characterization uncovers novel biology.</title>
        <authorList>
            <person name="Wiegand S."/>
            <person name="Jogler M."/>
            <person name="Boedeker C."/>
            <person name="Pinto D."/>
            <person name="Vollmers J."/>
            <person name="Rivas-Marin E."/>
            <person name="Kohn T."/>
            <person name="Peeters S.H."/>
            <person name="Heuer A."/>
            <person name="Rast P."/>
            <person name="Oberbeckmann S."/>
            <person name="Bunk B."/>
            <person name="Jeske O."/>
            <person name="Meyerdierks A."/>
            <person name="Storesund J.E."/>
            <person name="Kallscheuer N."/>
            <person name="Luecker S."/>
            <person name="Lage O.M."/>
            <person name="Pohl T."/>
            <person name="Merkel B.J."/>
            <person name="Hornburger P."/>
            <person name="Mueller R.-W."/>
            <person name="Bruemmer F."/>
            <person name="Labrenz M."/>
            <person name="Spormann A.M."/>
            <person name="Op Den Camp H."/>
            <person name="Overmann J."/>
            <person name="Amann R."/>
            <person name="Jetten M.S.M."/>
            <person name="Mascher T."/>
            <person name="Medema M.H."/>
            <person name="Devos D.P."/>
            <person name="Kaster A.-K."/>
            <person name="Ovreas L."/>
            <person name="Rohde M."/>
            <person name="Galperin M.Y."/>
            <person name="Jogler C."/>
        </authorList>
    </citation>
    <scope>NUCLEOTIDE SEQUENCE [LARGE SCALE GENOMIC DNA]</scope>
    <source>
        <strain evidence="1 2">Pla123a</strain>
    </source>
</reference>
<accession>A0A5C5ZET4</accession>